<sequence length="125" mass="13846">MAQRWGRNYAIPTRRSIPTSVVHRPKTAFELLAIVALKGIFNFTPSMAILGIHWVQEHGVIGVIQPKISHRRCQNADGKMGSNILTLDQGPSRGVRRSQLFTSGRLLDCGGVSFDRGIVSAHWLD</sequence>
<gene>
    <name evidence="1" type="ORF">B0J15DRAFT_502981</name>
</gene>
<name>A0A9P9GFF5_FUSSL</name>
<dbReference type="OrthoDB" id="10610206at2759"/>
<evidence type="ECO:0000313" key="1">
    <source>
        <dbReference type="EMBL" id="KAH7237833.1"/>
    </source>
</evidence>
<dbReference type="Proteomes" id="UP000736672">
    <property type="component" value="Unassembled WGS sequence"/>
</dbReference>
<reference evidence="1" key="1">
    <citation type="journal article" date="2021" name="Nat. Commun.">
        <title>Genetic determinants of endophytism in the Arabidopsis root mycobiome.</title>
        <authorList>
            <person name="Mesny F."/>
            <person name="Miyauchi S."/>
            <person name="Thiergart T."/>
            <person name="Pickel B."/>
            <person name="Atanasova L."/>
            <person name="Karlsson M."/>
            <person name="Huettel B."/>
            <person name="Barry K.W."/>
            <person name="Haridas S."/>
            <person name="Chen C."/>
            <person name="Bauer D."/>
            <person name="Andreopoulos W."/>
            <person name="Pangilinan J."/>
            <person name="LaButti K."/>
            <person name="Riley R."/>
            <person name="Lipzen A."/>
            <person name="Clum A."/>
            <person name="Drula E."/>
            <person name="Henrissat B."/>
            <person name="Kohler A."/>
            <person name="Grigoriev I.V."/>
            <person name="Martin F.M."/>
            <person name="Hacquard S."/>
        </authorList>
    </citation>
    <scope>NUCLEOTIDE SEQUENCE</scope>
    <source>
        <strain evidence="1">FSSC 5 MPI-SDFR-AT-0091</strain>
    </source>
</reference>
<protein>
    <submittedName>
        <fullName evidence="1">Uncharacterized protein</fullName>
    </submittedName>
</protein>
<evidence type="ECO:0000313" key="2">
    <source>
        <dbReference type="Proteomes" id="UP000736672"/>
    </source>
</evidence>
<organism evidence="1 2">
    <name type="scientific">Fusarium solani</name>
    <name type="common">Filamentous fungus</name>
    <dbReference type="NCBI Taxonomy" id="169388"/>
    <lineage>
        <taxon>Eukaryota</taxon>
        <taxon>Fungi</taxon>
        <taxon>Dikarya</taxon>
        <taxon>Ascomycota</taxon>
        <taxon>Pezizomycotina</taxon>
        <taxon>Sordariomycetes</taxon>
        <taxon>Hypocreomycetidae</taxon>
        <taxon>Hypocreales</taxon>
        <taxon>Nectriaceae</taxon>
        <taxon>Fusarium</taxon>
        <taxon>Fusarium solani species complex</taxon>
    </lineage>
</organism>
<accession>A0A9P9GFF5</accession>
<comment type="caution">
    <text evidence="1">The sequence shown here is derived from an EMBL/GenBank/DDBJ whole genome shotgun (WGS) entry which is preliminary data.</text>
</comment>
<dbReference type="AlphaFoldDB" id="A0A9P9GFF5"/>
<dbReference type="EMBL" id="JAGTJS010000022">
    <property type="protein sequence ID" value="KAH7237833.1"/>
    <property type="molecule type" value="Genomic_DNA"/>
</dbReference>
<proteinExistence type="predicted"/>
<keyword evidence="2" id="KW-1185">Reference proteome</keyword>